<organism evidence="6 7">
    <name type="scientific">Thecamonas trahens ATCC 50062</name>
    <dbReference type="NCBI Taxonomy" id="461836"/>
    <lineage>
        <taxon>Eukaryota</taxon>
        <taxon>Apusozoa</taxon>
        <taxon>Apusomonadida</taxon>
        <taxon>Apusomonadidae</taxon>
        <taxon>Thecamonas</taxon>
    </lineage>
</organism>
<dbReference type="OrthoDB" id="546434at2759"/>
<dbReference type="GO" id="GO:0005886">
    <property type="term" value="C:plasma membrane"/>
    <property type="evidence" value="ECO:0007669"/>
    <property type="project" value="TreeGrafter"/>
</dbReference>
<dbReference type="InterPro" id="IPR000651">
    <property type="entry name" value="Ras-like_Gua-exchang_fac_N"/>
</dbReference>
<dbReference type="Pfam" id="PF00617">
    <property type="entry name" value="RasGEF"/>
    <property type="match status" value="1"/>
</dbReference>
<feature type="compositionally biased region" description="Low complexity" evidence="3">
    <location>
        <begin position="171"/>
        <end position="191"/>
    </location>
</feature>
<dbReference type="GO" id="GO:0005085">
    <property type="term" value="F:guanyl-nucleotide exchange factor activity"/>
    <property type="evidence" value="ECO:0007669"/>
    <property type="project" value="UniProtKB-KW"/>
</dbReference>
<dbReference type="InterPro" id="IPR001895">
    <property type="entry name" value="RASGEF_cat_dom"/>
</dbReference>
<dbReference type="eggNOG" id="KOG3417">
    <property type="taxonomic scope" value="Eukaryota"/>
</dbReference>
<dbReference type="PROSITE" id="PS50212">
    <property type="entry name" value="RASGEF_NTER"/>
    <property type="match status" value="1"/>
</dbReference>
<dbReference type="GeneID" id="25565320"/>
<feature type="region of interest" description="Disordered" evidence="3">
    <location>
        <begin position="232"/>
        <end position="261"/>
    </location>
</feature>
<dbReference type="InterPro" id="IPR036964">
    <property type="entry name" value="RASGEF_cat_dom_sf"/>
</dbReference>
<keyword evidence="1 2" id="KW-0344">Guanine-nucleotide releasing factor</keyword>
<dbReference type="SMART" id="SM00147">
    <property type="entry name" value="RasGEF"/>
    <property type="match status" value="1"/>
</dbReference>
<keyword evidence="7" id="KW-1185">Reference proteome</keyword>
<sequence length="781" mass="85027">MGKDKRKGSLDTKPMAMPAKNPALARVGRKTRSNSSPHILAAKAVRDKQMTKQRKKKRRTGPPKTTLEKYRRNVVELIEQQETKVSLPDVLGISNLLARQQRRLSGASREAGRSMGTLPTLKSVAEVSSGPSSAPRDAGIVSAPTLNASVHSTAASYGKAKAQAEVTSKPDAGSSSSSLSSSGASSDSSSSNLVKDKTKAKAKTATAAAATPAASAQAPAVTDASAADGASTAGAAGKRLDSSSSSGSASDSSSSSSSGSSSSYYGYSSSSEAVVQLARPKSLVELIAETESPFGVPDSESNIVVDAEAASTSGCSVKAGTLSKLVERLASAGQSDMQYGQAFLMTYRSFMTPFQLLELLMLRWFTPPPPELQTEAELEEHATKVQKPIRLRILKLLKNWLDQYTYDFKADDGALVRQLLKFVEEATEGTGMAAFAAQLRNSATKKLLKLSDHGSGTMAVFDQKPPTVIMPKQLHPAQYTFLKLSPVELARQLTIMEFDLYRRIKPWEFLNQGWTKKDVTPLPSPHIVALTNHFNHVAEWVAMEVLQAGSLKKRAKTLVRIIDMASELRALNNFNGVMEILAGLQTTAVYRLRATWSSIPDAAFDTFESLKTLLSREKNFKNMRDALPTLNPPIIPYVGMWLTDLTFLEDGNQDVTPSGLINFEKRFMISAVIRDVQQYQQTPYCLRRNRPIRRWIASQPSNMLYSEDSAYELSLEVEPREGAPKSKSKSKSKKKAAKKKKSRSLFATLRRKKKKTVTVIDDNGNQVALDGAHQAETPDQP</sequence>
<accession>A0A0L0DC14</accession>
<dbReference type="Proteomes" id="UP000054408">
    <property type="component" value="Unassembled WGS sequence"/>
</dbReference>
<evidence type="ECO:0000256" key="1">
    <source>
        <dbReference type="ARBA" id="ARBA00022658"/>
    </source>
</evidence>
<dbReference type="GO" id="GO:0007265">
    <property type="term" value="P:Ras protein signal transduction"/>
    <property type="evidence" value="ECO:0007669"/>
    <property type="project" value="TreeGrafter"/>
</dbReference>
<keyword evidence="6" id="KW-0131">Cell cycle</keyword>
<dbReference type="InterPro" id="IPR019804">
    <property type="entry name" value="Ras_G-nucl-exch_fac_CS"/>
</dbReference>
<evidence type="ECO:0000313" key="7">
    <source>
        <dbReference type="Proteomes" id="UP000054408"/>
    </source>
</evidence>
<feature type="domain" description="N-terminal Ras-GEF" evidence="5">
    <location>
        <begin position="313"/>
        <end position="447"/>
    </location>
</feature>
<evidence type="ECO:0000256" key="3">
    <source>
        <dbReference type="SAM" id="MobiDB-lite"/>
    </source>
</evidence>
<dbReference type="PROSITE" id="PS50009">
    <property type="entry name" value="RASGEF_CAT"/>
    <property type="match status" value="1"/>
</dbReference>
<feature type="compositionally biased region" description="Basic and acidic residues" evidence="3">
    <location>
        <begin position="1"/>
        <end position="10"/>
    </location>
</feature>
<gene>
    <name evidence="6" type="ORF">AMSG_06058</name>
</gene>
<proteinExistence type="predicted"/>
<evidence type="ECO:0000259" key="5">
    <source>
        <dbReference type="PROSITE" id="PS50212"/>
    </source>
</evidence>
<feature type="region of interest" description="Disordered" evidence="3">
    <location>
        <begin position="716"/>
        <end position="781"/>
    </location>
</feature>
<dbReference type="PANTHER" id="PTHR23113">
    <property type="entry name" value="GUANINE NUCLEOTIDE EXCHANGE FACTOR"/>
    <property type="match status" value="1"/>
</dbReference>
<feature type="compositionally biased region" description="Basic residues" evidence="3">
    <location>
        <begin position="51"/>
        <end position="61"/>
    </location>
</feature>
<dbReference type="SUPFAM" id="SSF48366">
    <property type="entry name" value="Ras GEF"/>
    <property type="match status" value="1"/>
</dbReference>
<feature type="region of interest" description="Disordered" evidence="3">
    <location>
        <begin position="166"/>
        <end position="197"/>
    </location>
</feature>
<evidence type="ECO:0000259" key="4">
    <source>
        <dbReference type="PROSITE" id="PS50009"/>
    </source>
</evidence>
<dbReference type="Pfam" id="PF00618">
    <property type="entry name" value="RasGEF_N"/>
    <property type="match status" value="1"/>
</dbReference>
<dbReference type="SMART" id="SM00229">
    <property type="entry name" value="RasGEFN"/>
    <property type="match status" value="1"/>
</dbReference>
<dbReference type="Gene3D" id="1.20.870.10">
    <property type="entry name" value="Son of sevenless (SoS) protein Chain: S domain 1"/>
    <property type="match status" value="1"/>
</dbReference>
<feature type="compositionally biased region" description="Basic residues" evidence="3">
    <location>
        <begin position="726"/>
        <end position="756"/>
    </location>
</feature>
<reference evidence="6 7" key="1">
    <citation type="submission" date="2010-05" db="EMBL/GenBank/DDBJ databases">
        <title>The Genome Sequence of Thecamonas trahens ATCC 50062.</title>
        <authorList>
            <consortium name="The Broad Institute Genome Sequencing Platform"/>
            <person name="Russ C."/>
            <person name="Cuomo C."/>
            <person name="Shea T."/>
            <person name="Young S.K."/>
            <person name="Zeng Q."/>
            <person name="Koehrsen M."/>
            <person name="Haas B."/>
            <person name="Borodovsky M."/>
            <person name="Guigo R."/>
            <person name="Alvarado L."/>
            <person name="Berlin A."/>
            <person name="Bochicchio J."/>
            <person name="Borenstein D."/>
            <person name="Chapman S."/>
            <person name="Chen Z."/>
            <person name="Freedman E."/>
            <person name="Gellesch M."/>
            <person name="Goldberg J."/>
            <person name="Griggs A."/>
            <person name="Gujja S."/>
            <person name="Heilman E."/>
            <person name="Heiman D."/>
            <person name="Hepburn T."/>
            <person name="Howarth C."/>
            <person name="Jen D."/>
            <person name="Larson L."/>
            <person name="Mehta T."/>
            <person name="Park D."/>
            <person name="Pearson M."/>
            <person name="Roberts A."/>
            <person name="Saif S."/>
            <person name="Shenoy N."/>
            <person name="Sisk P."/>
            <person name="Stolte C."/>
            <person name="Sykes S."/>
            <person name="Thomson T."/>
            <person name="Walk T."/>
            <person name="White J."/>
            <person name="Yandava C."/>
            <person name="Burger G."/>
            <person name="Gray M.W."/>
            <person name="Holland P.W.H."/>
            <person name="King N."/>
            <person name="Lang F.B.F."/>
            <person name="Roger A.J."/>
            <person name="Ruiz-Trillo I."/>
            <person name="Lander E."/>
            <person name="Nusbaum C."/>
        </authorList>
    </citation>
    <scope>NUCLEOTIDE SEQUENCE [LARGE SCALE GENOMIC DNA]</scope>
    <source>
        <strain evidence="6 7">ATCC 50062</strain>
    </source>
</reference>
<dbReference type="OMA" id="KASYECE"/>
<feature type="domain" description="Ras-GEF" evidence="4">
    <location>
        <begin position="485"/>
        <end position="720"/>
    </location>
</feature>
<feature type="region of interest" description="Disordered" evidence="3">
    <location>
        <begin position="106"/>
        <end position="140"/>
    </location>
</feature>
<evidence type="ECO:0000256" key="2">
    <source>
        <dbReference type="PROSITE-ProRule" id="PRU00168"/>
    </source>
</evidence>
<dbReference type="Gene3D" id="1.10.840.10">
    <property type="entry name" value="Ras guanine-nucleotide exchange factors catalytic domain"/>
    <property type="match status" value="1"/>
</dbReference>
<evidence type="ECO:0000313" key="6">
    <source>
        <dbReference type="EMBL" id="KNC49780.1"/>
    </source>
</evidence>
<dbReference type="InterPro" id="IPR023578">
    <property type="entry name" value="Ras_GEF_dom_sf"/>
</dbReference>
<dbReference type="EMBL" id="GL349457">
    <property type="protein sequence ID" value="KNC49780.1"/>
    <property type="molecule type" value="Genomic_DNA"/>
</dbReference>
<dbReference type="InterPro" id="IPR008937">
    <property type="entry name" value="Ras-like_GEF"/>
</dbReference>
<dbReference type="PROSITE" id="PS00720">
    <property type="entry name" value="RASGEF"/>
    <property type="match status" value="1"/>
</dbReference>
<feature type="region of interest" description="Disordered" evidence="3">
    <location>
        <begin position="1"/>
        <end position="67"/>
    </location>
</feature>
<dbReference type="CDD" id="cd00155">
    <property type="entry name" value="RasGEF"/>
    <property type="match status" value="1"/>
</dbReference>
<dbReference type="RefSeq" id="XP_013757564.1">
    <property type="nucleotide sequence ID" value="XM_013902110.1"/>
</dbReference>
<keyword evidence="6" id="KW-0132">Cell division</keyword>
<dbReference type="PANTHER" id="PTHR23113:SF370">
    <property type="entry name" value="RAS GUANINE NUCLEOTIDE EXCHANGE FACTOR P"/>
    <property type="match status" value="1"/>
</dbReference>
<dbReference type="CDD" id="cd06224">
    <property type="entry name" value="REM"/>
    <property type="match status" value="1"/>
</dbReference>
<dbReference type="STRING" id="461836.A0A0L0DC14"/>
<protein>
    <submittedName>
        <fullName evidence="6">Cell division control protein</fullName>
    </submittedName>
</protein>
<dbReference type="GO" id="GO:0051301">
    <property type="term" value="P:cell division"/>
    <property type="evidence" value="ECO:0007669"/>
    <property type="project" value="UniProtKB-KW"/>
</dbReference>
<dbReference type="AlphaFoldDB" id="A0A0L0DC14"/>
<name>A0A0L0DC14_THETB</name>